<evidence type="ECO:0000313" key="4">
    <source>
        <dbReference type="Proteomes" id="UP000248021"/>
    </source>
</evidence>
<protein>
    <submittedName>
        <fullName evidence="3">16S rRNA (Guanine966-N2)-methyltransferase</fullName>
    </submittedName>
</protein>
<dbReference type="SUPFAM" id="SSF53335">
    <property type="entry name" value="S-adenosyl-L-methionine-dependent methyltransferases"/>
    <property type="match status" value="1"/>
</dbReference>
<dbReference type="GO" id="GO:0003676">
    <property type="term" value="F:nucleic acid binding"/>
    <property type="evidence" value="ECO:0007669"/>
    <property type="project" value="InterPro"/>
</dbReference>
<organism evidence="3 4">
    <name type="scientific">Chelatococcus asaccharovorans</name>
    <dbReference type="NCBI Taxonomy" id="28210"/>
    <lineage>
        <taxon>Bacteria</taxon>
        <taxon>Pseudomonadati</taxon>
        <taxon>Pseudomonadota</taxon>
        <taxon>Alphaproteobacteria</taxon>
        <taxon>Hyphomicrobiales</taxon>
        <taxon>Chelatococcaceae</taxon>
        <taxon>Chelatococcus</taxon>
    </lineage>
</organism>
<dbReference type="GO" id="GO:0008168">
    <property type="term" value="F:methyltransferase activity"/>
    <property type="evidence" value="ECO:0007669"/>
    <property type="project" value="UniProtKB-KW"/>
</dbReference>
<keyword evidence="2 3" id="KW-0808">Transferase</keyword>
<dbReference type="GO" id="GO:0031167">
    <property type="term" value="P:rRNA methylation"/>
    <property type="evidence" value="ECO:0007669"/>
    <property type="project" value="InterPro"/>
</dbReference>
<dbReference type="Gene3D" id="3.40.50.150">
    <property type="entry name" value="Vaccinia Virus protein VP39"/>
    <property type="match status" value="1"/>
</dbReference>
<dbReference type="EMBL" id="QJJK01000008">
    <property type="protein sequence ID" value="PXW56568.1"/>
    <property type="molecule type" value="Genomic_DNA"/>
</dbReference>
<dbReference type="PANTHER" id="PTHR43542:SF1">
    <property type="entry name" value="METHYLTRANSFERASE"/>
    <property type="match status" value="1"/>
</dbReference>
<dbReference type="InterPro" id="IPR004398">
    <property type="entry name" value="RNA_MeTrfase_RsmD"/>
</dbReference>
<dbReference type="InterPro" id="IPR029063">
    <property type="entry name" value="SAM-dependent_MTases_sf"/>
</dbReference>
<sequence length="184" mass="19302">MRIVGGQYKGRSLAAPKSHAIRPTSDRLRESIFNVLAHAYDDAVAGARVLDLFAGTGAMGLEALSRGASLAILVDDGTEARGLMRANVESLGVAGTTKILRRDATRLGAVKPLEPSTLVFCDPPYGKGLAERALTSAAAGGWIAPEALVVVEEAAGAGFALPDGFELLDRRDYGESQVMFARFA</sequence>
<dbReference type="OrthoDB" id="9803017at2"/>
<evidence type="ECO:0000313" key="3">
    <source>
        <dbReference type="EMBL" id="PXW56568.1"/>
    </source>
</evidence>
<dbReference type="AlphaFoldDB" id="A0A2V3U4G9"/>
<dbReference type="InterPro" id="IPR002052">
    <property type="entry name" value="DNA_methylase_N6_adenine_CS"/>
</dbReference>
<keyword evidence="4" id="KW-1185">Reference proteome</keyword>
<name>A0A2V3U4G9_9HYPH</name>
<dbReference type="PANTHER" id="PTHR43542">
    <property type="entry name" value="METHYLTRANSFERASE"/>
    <property type="match status" value="1"/>
</dbReference>
<dbReference type="NCBIfam" id="TIGR00095">
    <property type="entry name" value="16S rRNA (guanine(966)-N(2))-methyltransferase RsmD"/>
    <property type="match status" value="1"/>
</dbReference>
<proteinExistence type="predicted"/>
<comment type="caution">
    <text evidence="3">The sequence shown here is derived from an EMBL/GenBank/DDBJ whole genome shotgun (WGS) entry which is preliminary data.</text>
</comment>
<dbReference type="Pfam" id="PF03602">
    <property type="entry name" value="Cons_hypoth95"/>
    <property type="match status" value="1"/>
</dbReference>
<dbReference type="PROSITE" id="PS00092">
    <property type="entry name" value="N6_MTASE"/>
    <property type="match status" value="1"/>
</dbReference>
<dbReference type="Proteomes" id="UP000248021">
    <property type="component" value="Unassembled WGS sequence"/>
</dbReference>
<gene>
    <name evidence="3" type="ORF">C7450_108320</name>
</gene>
<evidence type="ECO:0000256" key="1">
    <source>
        <dbReference type="ARBA" id="ARBA00022603"/>
    </source>
</evidence>
<keyword evidence="1 3" id="KW-0489">Methyltransferase</keyword>
<accession>A0A2V3U4G9</accession>
<evidence type="ECO:0000256" key="2">
    <source>
        <dbReference type="ARBA" id="ARBA00022679"/>
    </source>
</evidence>
<reference evidence="3 4" key="1">
    <citation type="submission" date="2018-05" db="EMBL/GenBank/DDBJ databases">
        <title>Genomic Encyclopedia of Type Strains, Phase IV (KMG-IV): sequencing the most valuable type-strain genomes for metagenomic binning, comparative biology and taxonomic classification.</title>
        <authorList>
            <person name="Goeker M."/>
        </authorList>
    </citation>
    <scope>NUCLEOTIDE SEQUENCE [LARGE SCALE GENOMIC DNA]</scope>
    <source>
        <strain evidence="3 4">DSM 6462</strain>
    </source>
</reference>
<dbReference type="RefSeq" id="WP_110376289.1">
    <property type="nucleotide sequence ID" value="NZ_JAHBRY010000001.1"/>
</dbReference>
<dbReference type="PIRSF" id="PIRSF004553">
    <property type="entry name" value="CHP00095"/>
    <property type="match status" value="1"/>
</dbReference>